<dbReference type="Pfam" id="PF08240">
    <property type="entry name" value="ADH_N"/>
    <property type="match status" value="1"/>
</dbReference>
<dbReference type="Pfam" id="PF00107">
    <property type="entry name" value="ADH_zinc_N"/>
    <property type="match status" value="1"/>
</dbReference>
<evidence type="ECO:0000256" key="2">
    <source>
        <dbReference type="ARBA" id="ARBA00023002"/>
    </source>
</evidence>
<dbReference type="Proteomes" id="UP000053599">
    <property type="component" value="Unassembled WGS sequence"/>
</dbReference>
<dbReference type="InterPro" id="IPR036291">
    <property type="entry name" value="NAD(P)-bd_dom_sf"/>
</dbReference>
<organism evidence="4 5">
    <name type="scientific">Exophiala sideris</name>
    <dbReference type="NCBI Taxonomy" id="1016849"/>
    <lineage>
        <taxon>Eukaryota</taxon>
        <taxon>Fungi</taxon>
        <taxon>Dikarya</taxon>
        <taxon>Ascomycota</taxon>
        <taxon>Pezizomycotina</taxon>
        <taxon>Eurotiomycetes</taxon>
        <taxon>Chaetothyriomycetidae</taxon>
        <taxon>Chaetothyriales</taxon>
        <taxon>Herpotrichiellaceae</taxon>
        <taxon>Exophiala</taxon>
    </lineage>
</organism>
<dbReference type="PANTHER" id="PTHR45348:SF2">
    <property type="entry name" value="ZINC-TYPE ALCOHOL DEHYDROGENASE-LIKE PROTEIN C2E1P3.01"/>
    <property type="match status" value="1"/>
</dbReference>
<dbReference type="CDD" id="cd08249">
    <property type="entry name" value="enoyl_reductase_like"/>
    <property type="match status" value="1"/>
</dbReference>
<dbReference type="SUPFAM" id="SSF50129">
    <property type="entry name" value="GroES-like"/>
    <property type="match status" value="1"/>
</dbReference>
<dbReference type="OrthoDB" id="48317at2759"/>
<dbReference type="HOGENOM" id="CLU_026673_16_5_1"/>
<gene>
    <name evidence="4" type="ORF">PV11_03392</name>
</gene>
<dbReference type="SUPFAM" id="SSF51735">
    <property type="entry name" value="NAD(P)-binding Rossmann-fold domains"/>
    <property type="match status" value="1"/>
</dbReference>
<protein>
    <recommendedName>
        <fullName evidence="3">Enoyl reductase (ER) domain-containing protein</fullName>
    </recommendedName>
</protein>
<dbReference type="SMART" id="SM00829">
    <property type="entry name" value="PKS_ER"/>
    <property type="match status" value="1"/>
</dbReference>
<dbReference type="InterPro" id="IPR047122">
    <property type="entry name" value="Trans-enoyl_RdTase-like"/>
</dbReference>
<keyword evidence="2" id="KW-0560">Oxidoreductase</keyword>
<accession>A0A0D1Z1T5</accession>
<evidence type="ECO:0000313" key="4">
    <source>
        <dbReference type="EMBL" id="KIV87874.1"/>
    </source>
</evidence>
<dbReference type="STRING" id="1016849.A0A0D1Z1T5"/>
<name>A0A0D1Z1T5_9EURO</name>
<sequence length="345" mass="36424">MAPTNHAAWLKAKQDPVMVVEEAPYTSPAEGELVIRTKAVAINPADWHIQGKGMLVTQFPAILGCDVAGEVVEVHPSLADRYVVGDRVTGSANPLFNKAGVYCYSGFQEYMIPIPSQISKIPEHTSYEDAVVLPLGVNTAASCIFSKEILNLEMPFESDGGKGKTLLIWGASSSVGACGVQMATLAGYDVVGVASRNNHDMVKGLGAKTCSDHNDATVIDDLVESLKGKDVVGAYAAISTPVTIPLCCEVLDRCGGNKVVASVMPGAEAFSTRGVSVQSNLVAMQSFKAEGKLTAIWEWLEKALQEGKMKCMPPHEVVGHGLGDVQKAVDLIGKGVSGKKLVVVL</sequence>
<comment type="similarity">
    <text evidence="1">Belongs to the zinc-containing alcohol dehydrogenase family.</text>
</comment>
<evidence type="ECO:0000313" key="5">
    <source>
        <dbReference type="Proteomes" id="UP000053599"/>
    </source>
</evidence>
<dbReference type="Gene3D" id="3.40.50.720">
    <property type="entry name" value="NAD(P)-binding Rossmann-like Domain"/>
    <property type="match status" value="1"/>
</dbReference>
<dbReference type="AlphaFoldDB" id="A0A0D1Z1T5"/>
<reference evidence="4 5" key="1">
    <citation type="submission" date="2015-01" db="EMBL/GenBank/DDBJ databases">
        <title>The Genome Sequence of Exophiala sideris CBS121828.</title>
        <authorList>
            <consortium name="The Broad Institute Genomics Platform"/>
            <person name="Cuomo C."/>
            <person name="de Hoog S."/>
            <person name="Gorbushina A."/>
            <person name="Stielow B."/>
            <person name="Teixiera M."/>
            <person name="Abouelleil A."/>
            <person name="Chapman S.B."/>
            <person name="Priest M."/>
            <person name="Young S.K."/>
            <person name="Wortman J."/>
            <person name="Nusbaum C."/>
            <person name="Birren B."/>
        </authorList>
    </citation>
    <scope>NUCLEOTIDE SEQUENCE [LARGE SCALE GENOMIC DNA]</scope>
    <source>
        <strain evidence="4 5">CBS 121828</strain>
    </source>
</reference>
<dbReference type="EMBL" id="KN846951">
    <property type="protein sequence ID" value="KIV87874.1"/>
    <property type="molecule type" value="Genomic_DNA"/>
</dbReference>
<proteinExistence type="inferred from homology"/>
<dbReference type="Gene3D" id="3.90.180.10">
    <property type="entry name" value="Medium-chain alcohol dehydrogenases, catalytic domain"/>
    <property type="match status" value="1"/>
</dbReference>
<evidence type="ECO:0000259" key="3">
    <source>
        <dbReference type="SMART" id="SM00829"/>
    </source>
</evidence>
<dbReference type="InterPro" id="IPR013154">
    <property type="entry name" value="ADH-like_N"/>
</dbReference>
<dbReference type="InterPro" id="IPR020843">
    <property type="entry name" value="ER"/>
</dbReference>
<dbReference type="GO" id="GO:0016651">
    <property type="term" value="F:oxidoreductase activity, acting on NAD(P)H"/>
    <property type="evidence" value="ECO:0007669"/>
    <property type="project" value="InterPro"/>
</dbReference>
<evidence type="ECO:0000256" key="1">
    <source>
        <dbReference type="ARBA" id="ARBA00008072"/>
    </source>
</evidence>
<dbReference type="InterPro" id="IPR013149">
    <property type="entry name" value="ADH-like_C"/>
</dbReference>
<dbReference type="PANTHER" id="PTHR45348">
    <property type="entry name" value="HYPOTHETICAL OXIDOREDUCTASE (EUROFUNG)"/>
    <property type="match status" value="1"/>
</dbReference>
<dbReference type="InterPro" id="IPR011032">
    <property type="entry name" value="GroES-like_sf"/>
</dbReference>
<feature type="domain" description="Enoyl reductase (ER)" evidence="3">
    <location>
        <begin position="13"/>
        <end position="295"/>
    </location>
</feature>